<name>A0A2P1PLT4_9GAMM</name>
<dbReference type="GO" id="GO:0008915">
    <property type="term" value="F:lipid-A-disaccharide synthase activity"/>
    <property type="evidence" value="ECO:0007669"/>
    <property type="project" value="InterPro"/>
</dbReference>
<dbReference type="AlphaFoldDB" id="A0A2P1PLT4"/>
<sequence length="101" mass="11789">MSDFFASWAHNLNMWLVIGIFGQALFASRFIVQWLYSEKAKRVVVPTIFWWISLAGGLVLTAYAIHKRDLVFTMGQFSGLFIYSRNLWMLHTAKRREVVTD</sequence>
<dbReference type="Pfam" id="PF07578">
    <property type="entry name" value="LAB_N"/>
    <property type="match status" value="1"/>
</dbReference>
<evidence type="ECO:0000259" key="2">
    <source>
        <dbReference type="SMART" id="SM01259"/>
    </source>
</evidence>
<dbReference type="SMART" id="SM01259">
    <property type="entry name" value="LAB_N"/>
    <property type="match status" value="1"/>
</dbReference>
<keyword evidence="1" id="KW-0812">Transmembrane</keyword>
<feature type="transmembrane region" description="Helical" evidence="1">
    <location>
        <begin position="71"/>
        <end position="88"/>
    </location>
</feature>
<feature type="domain" description="Lipid A biosynthesis N-terminal" evidence="2">
    <location>
        <begin position="18"/>
        <end position="89"/>
    </location>
</feature>
<gene>
    <name evidence="3" type="ORF">C7S18_00690</name>
</gene>
<keyword evidence="4" id="KW-1185">Reference proteome</keyword>
<keyword evidence="1" id="KW-0472">Membrane</keyword>
<dbReference type="InterPro" id="IPR011499">
    <property type="entry name" value="Lipid_A_biosynth_N"/>
</dbReference>
<dbReference type="OrthoDB" id="9793186at2"/>
<evidence type="ECO:0000256" key="1">
    <source>
        <dbReference type="SAM" id="Phobius"/>
    </source>
</evidence>
<evidence type="ECO:0000313" key="4">
    <source>
        <dbReference type="Proteomes" id="UP000241074"/>
    </source>
</evidence>
<reference evidence="3 4" key="2">
    <citation type="submission" date="2018-03" db="EMBL/GenBank/DDBJ databases">
        <authorList>
            <person name="Keele B.F."/>
        </authorList>
    </citation>
    <scope>NUCLEOTIDE SEQUENCE [LARGE SCALE GENOMIC DNA]</scope>
    <source>
        <strain evidence="3 4">D13</strain>
    </source>
</reference>
<organism evidence="3 4">
    <name type="scientific">Ahniella affigens</name>
    <dbReference type="NCBI Taxonomy" id="2021234"/>
    <lineage>
        <taxon>Bacteria</taxon>
        <taxon>Pseudomonadati</taxon>
        <taxon>Pseudomonadota</taxon>
        <taxon>Gammaproteobacteria</taxon>
        <taxon>Lysobacterales</taxon>
        <taxon>Rhodanobacteraceae</taxon>
        <taxon>Ahniella</taxon>
    </lineage>
</organism>
<feature type="transmembrane region" description="Helical" evidence="1">
    <location>
        <begin position="44"/>
        <end position="65"/>
    </location>
</feature>
<proteinExistence type="predicted"/>
<protein>
    <recommendedName>
        <fullName evidence="2">Lipid A biosynthesis N-terminal domain-containing protein</fullName>
    </recommendedName>
</protein>
<feature type="transmembrane region" description="Helical" evidence="1">
    <location>
        <begin position="12"/>
        <end position="32"/>
    </location>
</feature>
<evidence type="ECO:0000313" key="3">
    <source>
        <dbReference type="EMBL" id="AVP95804.1"/>
    </source>
</evidence>
<reference evidence="3 4" key="1">
    <citation type="submission" date="2018-03" db="EMBL/GenBank/DDBJ databases">
        <title>Ahniella affigens gen. nov., sp. nov., a gammaproteobacterium isolated from sandy soil near a stream.</title>
        <authorList>
            <person name="Ko Y."/>
            <person name="Kim J.-H."/>
        </authorList>
    </citation>
    <scope>NUCLEOTIDE SEQUENCE [LARGE SCALE GENOMIC DNA]</scope>
    <source>
        <strain evidence="3 4">D13</strain>
    </source>
</reference>
<dbReference type="GO" id="GO:0016020">
    <property type="term" value="C:membrane"/>
    <property type="evidence" value="ECO:0007669"/>
    <property type="project" value="GOC"/>
</dbReference>
<dbReference type="GO" id="GO:0009245">
    <property type="term" value="P:lipid A biosynthetic process"/>
    <property type="evidence" value="ECO:0007669"/>
    <property type="project" value="InterPro"/>
</dbReference>
<dbReference type="RefSeq" id="WP_106889733.1">
    <property type="nucleotide sequence ID" value="NZ_CP027860.1"/>
</dbReference>
<dbReference type="Proteomes" id="UP000241074">
    <property type="component" value="Chromosome"/>
</dbReference>
<dbReference type="EMBL" id="CP027860">
    <property type="protein sequence ID" value="AVP95804.1"/>
    <property type="molecule type" value="Genomic_DNA"/>
</dbReference>
<accession>A0A2P1PLT4</accession>
<keyword evidence="1" id="KW-1133">Transmembrane helix</keyword>
<dbReference type="KEGG" id="xba:C7S18_00690"/>